<dbReference type="PRINTS" id="PR00721">
    <property type="entry name" value="STOMATIN"/>
</dbReference>
<dbReference type="AlphaFoldDB" id="A0A9N9F812"/>
<evidence type="ECO:0000259" key="2">
    <source>
        <dbReference type="SMART" id="SM00244"/>
    </source>
</evidence>
<dbReference type="FunFam" id="3.30.479.30:FF:000004">
    <property type="entry name" value="Putative membrane protease family, stomatin"/>
    <property type="match status" value="1"/>
</dbReference>
<keyword evidence="4" id="KW-1185">Reference proteome</keyword>
<reference evidence="3" key="1">
    <citation type="submission" date="2021-06" db="EMBL/GenBank/DDBJ databases">
        <authorList>
            <person name="Kallberg Y."/>
            <person name="Tangrot J."/>
            <person name="Rosling A."/>
        </authorList>
    </citation>
    <scope>NUCLEOTIDE SEQUENCE</scope>
    <source>
        <strain evidence="3">FL966</strain>
    </source>
</reference>
<dbReference type="EMBL" id="CAJVQA010001456">
    <property type="protein sequence ID" value="CAG8515113.1"/>
    <property type="molecule type" value="Genomic_DNA"/>
</dbReference>
<dbReference type="GO" id="GO:0005886">
    <property type="term" value="C:plasma membrane"/>
    <property type="evidence" value="ECO:0007669"/>
    <property type="project" value="InterPro"/>
</dbReference>
<dbReference type="InterPro" id="IPR001107">
    <property type="entry name" value="Band_7"/>
</dbReference>
<dbReference type="Proteomes" id="UP000789759">
    <property type="component" value="Unassembled WGS sequence"/>
</dbReference>
<dbReference type="SMART" id="SM00244">
    <property type="entry name" value="PHB"/>
    <property type="match status" value="1"/>
</dbReference>
<dbReference type="InterPro" id="IPR043202">
    <property type="entry name" value="Band-7_stomatin-like"/>
</dbReference>
<proteinExistence type="inferred from homology"/>
<dbReference type="GO" id="GO:0098552">
    <property type="term" value="C:side of membrane"/>
    <property type="evidence" value="ECO:0007669"/>
    <property type="project" value="UniProtKB-ARBA"/>
</dbReference>
<comment type="similarity">
    <text evidence="1">Belongs to the band 7/mec-2 family.</text>
</comment>
<dbReference type="OrthoDB" id="2105077at2759"/>
<dbReference type="InterPro" id="IPR001972">
    <property type="entry name" value="Stomatin_HflK_fam"/>
</dbReference>
<comment type="caution">
    <text evidence="3">The sequence shown here is derived from an EMBL/GenBank/DDBJ whole genome shotgun (WGS) entry which is preliminary data.</text>
</comment>
<dbReference type="PANTHER" id="PTHR10264">
    <property type="entry name" value="BAND 7 PROTEIN-RELATED"/>
    <property type="match status" value="1"/>
</dbReference>
<dbReference type="CDD" id="cd13437">
    <property type="entry name" value="SPFH_alloslipin"/>
    <property type="match status" value="1"/>
</dbReference>
<evidence type="ECO:0000256" key="1">
    <source>
        <dbReference type="ARBA" id="ARBA00008164"/>
    </source>
</evidence>
<name>A0A9N9F812_9GLOM</name>
<evidence type="ECO:0000313" key="3">
    <source>
        <dbReference type="EMBL" id="CAG8515113.1"/>
    </source>
</evidence>
<dbReference type="Gene3D" id="3.30.479.30">
    <property type="entry name" value="Band 7 domain"/>
    <property type="match status" value="1"/>
</dbReference>
<feature type="domain" description="Band 7" evidence="2">
    <location>
        <begin position="89"/>
        <end position="246"/>
    </location>
</feature>
<organism evidence="3 4">
    <name type="scientific">Cetraspora pellucida</name>
    <dbReference type="NCBI Taxonomy" id="1433469"/>
    <lineage>
        <taxon>Eukaryota</taxon>
        <taxon>Fungi</taxon>
        <taxon>Fungi incertae sedis</taxon>
        <taxon>Mucoromycota</taxon>
        <taxon>Glomeromycotina</taxon>
        <taxon>Glomeromycetes</taxon>
        <taxon>Diversisporales</taxon>
        <taxon>Gigasporaceae</taxon>
        <taxon>Cetraspora</taxon>
    </lineage>
</organism>
<dbReference type="PANTHER" id="PTHR10264:SF19">
    <property type="entry name" value="AT06885P-RELATED"/>
    <property type="match status" value="1"/>
</dbReference>
<gene>
    <name evidence="3" type="ORF">CPELLU_LOCUS3109</name>
</gene>
<evidence type="ECO:0000313" key="4">
    <source>
        <dbReference type="Proteomes" id="UP000789759"/>
    </source>
</evidence>
<sequence length="339" mass="37222">MSGKKIDMTDSNEPSGNSAHNGIITSQIIVPLLKIKLSNTPQMQIQASFAETLPLKYNTHSFYAGMMECLGSFCGFMGSIPLICCCFPNPYKKVDQGTVGLISRFGQYYKSVDPGLVKVNVITEDLTKVDVKIQITEIPRQAIMTKDNVYIHIDSIIYWHIINPYQAVYGITDVRKALIERTQTTLRHTLGGRVLQDCIENREAIAYEIKEIIDEPAHAWGVKVESILIRDILFSPELQASLSSAAQQKRIGESKVILAQAEVDSAKLMRQAAEILNSPAAMQIRYLETMSSMSKSAGTKVIFMPSSSTFDGNTPGSIAASGSSGKLDPITASVYENIS</sequence>
<dbReference type="SUPFAM" id="SSF117892">
    <property type="entry name" value="Band 7/SPFH domain"/>
    <property type="match status" value="1"/>
</dbReference>
<dbReference type="Gene3D" id="6.10.250.2090">
    <property type="match status" value="1"/>
</dbReference>
<dbReference type="Pfam" id="PF01145">
    <property type="entry name" value="Band_7"/>
    <property type="match status" value="1"/>
</dbReference>
<protein>
    <submittedName>
        <fullName evidence="3">17986_t:CDS:1</fullName>
    </submittedName>
</protein>
<accession>A0A9N9F812</accession>
<dbReference type="InterPro" id="IPR036013">
    <property type="entry name" value="Band_7/SPFH_dom_sf"/>
</dbReference>